<evidence type="ECO:0000313" key="5">
    <source>
        <dbReference type="Proteomes" id="UP000316621"/>
    </source>
</evidence>
<keyword evidence="5" id="KW-1185">Reference proteome</keyword>
<name>A0A4Y7J0M1_PAPSO</name>
<reference evidence="4 5" key="1">
    <citation type="journal article" date="2018" name="Science">
        <title>The opium poppy genome and morphinan production.</title>
        <authorList>
            <person name="Guo L."/>
            <person name="Winzer T."/>
            <person name="Yang X."/>
            <person name="Li Y."/>
            <person name="Ning Z."/>
            <person name="He Z."/>
            <person name="Teodor R."/>
            <person name="Lu Y."/>
            <person name="Bowser T.A."/>
            <person name="Graham I.A."/>
            <person name="Ye K."/>
        </authorList>
    </citation>
    <scope>NUCLEOTIDE SEQUENCE [LARGE SCALE GENOMIC DNA]</scope>
    <source>
        <strain evidence="5">cv. HN1</strain>
        <tissue evidence="4">Leaves</tissue>
    </source>
</reference>
<dbReference type="InterPro" id="IPR052586">
    <property type="entry name" value="ASCC2"/>
</dbReference>
<evidence type="ECO:0000256" key="1">
    <source>
        <dbReference type="PROSITE-ProRule" id="PRU00176"/>
    </source>
</evidence>
<dbReference type="Pfam" id="PF00076">
    <property type="entry name" value="RRM_1"/>
    <property type="match status" value="1"/>
</dbReference>
<dbReference type="CDD" id="cd21546">
    <property type="entry name" value="SPOC_FPA-like"/>
    <property type="match status" value="1"/>
</dbReference>
<accession>A0A4Y7J0M1</accession>
<dbReference type="SMART" id="SM00360">
    <property type="entry name" value="RRM"/>
    <property type="match status" value="1"/>
</dbReference>
<feature type="region of interest" description="Disordered" evidence="2">
    <location>
        <begin position="1070"/>
        <end position="1116"/>
    </location>
</feature>
<dbReference type="Proteomes" id="UP000316621">
    <property type="component" value="Chromosome 3"/>
</dbReference>
<dbReference type="InterPro" id="IPR012677">
    <property type="entry name" value="Nucleotide-bd_a/b_plait_sf"/>
</dbReference>
<dbReference type="PANTHER" id="PTHR21494:SF2">
    <property type="entry name" value="NUCLEIC ACID BINDING PROTEIN"/>
    <property type="match status" value="1"/>
</dbReference>
<dbReference type="CDD" id="cd00590">
    <property type="entry name" value="RRM_SF"/>
    <property type="match status" value="1"/>
</dbReference>
<dbReference type="Gene3D" id="3.30.70.330">
    <property type="match status" value="1"/>
</dbReference>
<dbReference type="AlphaFoldDB" id="A0A4Y7J0M1"/>
<organism evidence="4 5">
    <name type="scientific">Papaver somniferum</name>
    <name type="common">Opium poppy</name>
    <dbReference type="NCBI Taxonomy" id="3469"/>
    <lineage>
        <taxon>Eukaryota</taxon>
        <taxon>Viridiplantae</taxon>
        <taxon>Streptophyta</taxon>
        <taxon>Embryophyta</taxon>
        <taxon>Tracheophyta</taxon>
        <taxon>Spermatophyta</taxon>
        <taxon>Magnoliopsida</taxon>
        <taxon>Ranunculales</taxon>
        <taxon>Papaveraceae</taxon>
        <taxon>Papaveroideae</taxon>
        <taxon>Papaver</taxon>
    </lineage>
</organism>
<dbReference type="InterPro" id="IPR000504">
    <property type="entry name" value="RRM_dom"/>
</dbReference>
<dbReference type="STRING" id="3469.A0A4Y7J0M1"/>
<dbReference type="SUPFAM" id="SSF54928">
    <property type="entry name" value="RNA-binding domain, RBD"/>
    <property type="match status" value="1"/>
</dbReference>
<dbReference type="OrthoDB" id="5577209at2759"/>
<gene>
    <name evidence="4" type="ORF">C5167_013539</name>
</gene>
<keyword evidence="1" id="KW-0694">RNA-binding</keyword>
<dbReference type="PANTHER" id="PTHR21494">
    <property type="entry name" value="ACTIVATING SIGNAL COINTEGRATOR 1 COMPLEX SUBUNIT 2 ASC-1 COMPLEX SUBUNIT P100"/>
    <property type="match status" value="1"/>
</dbReference>
<dbReference type="GO" id="GO:0003723">
    <property type="term" value="F:RNA binding"/>
    <property type="evidence" value="ECO:0007669"/>
    <property type="project" value="UniProtKB-UniRule"/>
</dbReference>
<evidence type="ECO:0000259" key="3">
    <source>
        <dbReference type="PROSITE" id="PS50102"/>
    </source>
</evidence>
<proteinExistence type="predicted"/>
<evidence type="ECO:0000313" key="4">
    <source>
        <dbReference type="EMBL" id="RZC54684.1"/>
    </source>
</evidence>
<dbReference type="Gramene" id="RZC54684">
    <property type="protein sequence ID" value="RZC54684"/>
    <property type="gene ID" value="C5167_013539"/>
</dbReference>
<protein>
    <recommendedName>
        <fullName evidence="3">RRM domain-containing protein</fullName>
    </recommendedName>
</protein>
<dbReference type="GO" id="GO:0043130">
    <property type="term" value="F:ubiquitin binding"/>
    <property type="evidence" value="ECO:0007669"/>
    <property type="project" value="TreeGrafter"/>
</dbReference>
<evidence type="ECO:0000256" key="2">
    <source>
        <dbReference type="SAM" id="MobiDB-lite"/>
    </source>
</evidence>
<feature type="compositionally biased region" description="Pro residues" evidence="2">
    <location>
        <begin position="1076"/>
        <end position="1112"/>
    </location>
</feature>
<dbReference type="PROSITE" id="PS50102">
    <property type="entry name" value="RRM"/>
    <property type="match status" value="1"/>
</dbReference>
<dbReference type="InterPro" id="IPR035979">
    <property type="entry name" value="RBD_domain_sf"/>
</dbReference>
<dbReference type="OMA" id="MYNWSLA"/>
<dbReference type="InterPro" id="IPR012921">
    <property type="entry name" value="SPOC_C"/>
</dbReference>
<feature type="domain" description="RRM" evidence="3">
    <location>
        <begin position="571"/>
        <end position="643"/>
    </location>
</feature>
<dbReference type="Pfam" id="PF07744">
    <property type="entry name" value="SPOC"/>
    <property type="match status" value="1"/>
</dbReference>
<sequence>MASLEQPLKKQKLCETEDCSVSLLSQEEIVRKKQNKEEIRSLYECYRRIKFCITHKDTRFMPDFEQAYLSLITASRGCTSVQRIVAELIPRYALFCPTALEAATRVSINMYNWSLSVIQKEEDYDGVAFHTAKSCIFGLVDICCAASSETPASSVIGGICSAVFLNALTFLINSFEGKNIFEIGGEGIVKVQDNLEFFSKLRQNVADEDESTLDSLFKFRAFSLLRIFFCRPKNILAACFDLFKSSGTDADAFRGGSYFLRQVTTQIGAADETRARENTTELARSSTGSIKEGSEGIGINEDMLVSDEKLKSKGTSLTKNCFLGMALDSDPSLRDWIFSNYNKICKSVSSEVASEIADAFEGIFGSFSKLVKEVVGKEDSDENSKLSNNNRKCVVPAISNQHEDSVEQSRTGRDSRIHESYAGSTLAEYREQANAVSSQPLKSGNSVTSEPDIKLMNEYSNYDCQGLKSTTGIEMRDSSDRPYMQNNLVGQDLPSPAKGKPLNIGNEGFEAGNYLCQVDIQRSNSDLGFALTRSNVLSSAEQYSAVQSSTGHNAWYYDGDPTAMDVFSASAQLWLGSLGPDASESAVRFQLEQFGPIERFLFYPVKDFALVEYRNIIDAIKARAYMRGSSSWGNFLRVKFLDVGLGSRGSINGVAVGACCHVYIGKVSQWTKDEILHELARVGFRIPCMVTDLTSESALLMEFETAEEAAAVMVLLRQYRKESGLHGQMNQDVTGSHMDVRYAPTPIHEEFRNSNPGSMVSNMSVSPHVATVHDSPRMSQLSSLLSSLSSKYNISQSSNSFGGHIPGNCVATGARDEDAFPSNTIWISSSDGNSRYLPDDELMSVCRHAVGSFGSVIRVTRTSVQIGSCWFVELSSVDAAVTALKTLRGCPVSLFQIEFSQPGHHHPTSFFSQSENSGHEIVSSSIQLDNHGTMLQSGHPFQSNWTASGYTDTLDNRMAVEFSHPEHRGVSHANNEQVWVYNKPESGPQQFLGQGMTYPQAPIIMQPPHVASPFVRSIYPVPNNSWDPHGLNSPLPLAHMSAGTLPSPFLPASVTPLAHISGNSLQHFDQAVGMPTAPPLSSPPPPPPDMPPPSPPPLPVAQPPPSSPPPVQPSFEASIENSTQCLEYQWQGIICKSGVHYCTVYAVTEDLDACKYSNGVNEPAEWPAKLDVTKRTDFQHVKSTFSSTPSHKREVCRLFPVSTSDYKGFQDFVTYLKQRECAGVIKIPAVKSMWARLLFILPYSPETCSLVGMSPHPTECLIALTLPKETNFEWV</sequence>
<dbReference type="EMBL" id="CM010717">
    <property type="protein sequence ID" value="RZC54684.1"/>
    <property type="molecule type" value="Genomic_DNA"/>
</dbReference>